<proteinExistence type="predicted"/>
<evidence type="ECO:0000313" key="3">
    <source>
        <dbReference type="EMBL" id="SEH57578.1"/>
    </source>
</evidence>
<gene>
    <name evidence="3" type="ORF">BAZSYMB_SCAFFOLD00004_37</name>
</gene>
<feature type="domain" description="Type I restriction enzyme HindI endonuclease subunit-like C-terminal" evidence="2">
    <location>
        <begin position="6"/>
        <end position="154"/>
    </location>
</feature>
<dbReference type="Proteomes" id="UP000198559">
    <property type="component" value="Unassembled WGS sequence"/>
</dbReference>
<dbReference type="AlphaFoldDB" id="A0A1H6JER8"/>
<evidence type="ECO:0000256" key="1">
    <source>
        <dbReference type="ARBA" id="ARBA00022747"/>
    </source>
</evidence>
<feature type="non-terminal residue" evidence="3">
    <location>
        <position position="1"/>
    </location>
</feature>
<name>A0A1H6JER8_9GAMM</name>
<dbReference type="Pfam" id="PF11867">
    <property type="entry name" value="T1RH-like_C"/>
    <property type="match status" value="1"/>
</dbReference>
<dbReference type="PANTHER" id="PTHR30195">
    <property type="entry name" value="TYPE I SITE-SPECIFIC DEOXYRIBONUCLEASE PROTEIN SUBUNIT M AND R"/>
    <property type="match status" value="1"/>
</dbReference>
<dbReference type="InterPro" id="IPR051268">
    <property type="entry name" value="Type-I_R_enzyme_R_subunit"/>
</dbReference>
<organism evidence="3 4">
    <name type="scientific">Bathymodiolus azoricus thioautotrophic gill symbiont</name>
    <dbReference type="NCBI Taxonomy" id="235205"/>
    <lineage>
        <taxon>Bacteria</taxon>
        <taxon>Pseudomonadati</taxon>
        <taxon>Pseudomonadota</taxon>
        <taxon>Gammaproteobacteria</taxon>
        <taxon>sulfur-oxidizing symbionts</taxon>
    </lineage>
</organism>
<evidence type="ECO:0000259" key="2">
    <source>
        <dbReference type="Pfam" id="PF11867"/>
    </source>
</evidence>
<evidence type="ECO:0000313" key="4">
    <source>
        <dbReference type="Proteomes" id="UP000198559"/>
    </source>
</evidence>
<protein>
    <submittedName>
        <fullName evidence="3">[similarity to] HsdR family type Isite-specific deoxyribonuclease</fullName>
    </submittedName>
</protein>
<sequence>WVEFASDEVSIRKTKNIAQGKKFSEMLGTVVKRYHNNQIDSAQVLAELSEIAKEMRLEDYKSEELGLSSEEYAFYSVLKENESTSFLDDNKMKELIRAIVDVIRKNATVDWSKRDDVRAKLRLTVKKILMRYGYPPDLAKLEADKVLVQGESLADIFSTEN</sequence>
<reference evidence="4" key="1">
    <citation type="submission" date="2016-06" db="EMBL/GenBank/DDBJ databases">
        <authorList>
            <person name="Petersen J."/>
            <person name="Sayavedra L."/>
        </authorList>
    </citation>
    <scope>NUCLEOTIDE SEQUENCE [LARGE SCALE GENOMIC DNA]</scope>
    <source>
        <strain evidence="4">BazSymB</strain>
    </source>
</reference>
<dbReference type="STRING" id="235205.BAZSYMB_SCAFFOLD00004_37"/>
<dbReference type="EMBL" id="CVUD02000032">
    <property type="protein sequence ID" value="SEH57578.1"/>
    <property type="molecule type" value="Genomic_DNA"/>
</dbReference>
<dbReference type="InterPro" id="IPR021810">
    <property type="entry name" value="T1RH-like_C"/>
</dbReference>
<dbReference type="GO" id="GO:0009307">
    <property type="term" value="P:DNA restriction-modification system"/>
    <property type="evidence" value="ECO:0007669"/>
    <property type="project" value="UniProtKB-KW"/>
</dbReference>
<accession>A0A1H6JER8</accession>
<dbReference type="PANTHER" id="PTHR30195:SF15">
    <property type="entry name" value="TYPE I RESTRICTION ENZYME HINDI ENDONUCLEASE SUBUNIT"/>
    <property type="match status" value="1"/>
</dbReference>
<keyword evidence="1" id="KW-0680">Restriction system</keyword>